<feature type="domain" description="Aminoglycoside phosphotransferase" evidence="1">
    <location>
        <begin position="53"/>
        <end position="238"/>
    </location>
</feature>
<evidence type="ECO:0000259" key="1">
    <source>
        <dbReference type="Pfam" id="PF01636"/>
    </source>
</evidence>
<gene>
    <name evidence="2" type="ORF">GCM10009559_43700</name>
</gene>
<organism evidence="2 3">
    <name type="scientific">Pseudonocardia zijingensis</name>
    <dbReference type="NCBI Taxonomy" id="153376"/>
    <lineage>
        <taxon>Bacteria</taxon>
        <taxon>Bacillati</taxon>
        <taxon>Actinomycetota</taxon>
        <taxon>Actinomycetes</taxon>
        <taxon>Pseudonocardiales</taxon>
        <taxon>Pseudonocardiaceae</taxon>
        <taxon>Pseudonocardia</taxon>
    </lineage>
</organism>
<dbReference type="Gene3D" id="3.90.1200.10">
    <property type="match status" value="1"/>
</dbReference>
<accession>A0ABP4B8Q2</accession>
<dbReference type="InterPro" id="IPR011009">
    <property type="entry name" value="Kinase-like_dom_sf"/>
</dbReference>
<dbReference type="EMBL" id="BAAAHP010000123">
    <property type="protein sequence ID" value="GAA0945595.1"/>
    <property type="molecule type" value="Genomic_DNA"/>
</dbReference>
<dbReference type="InterPro" id="IPR002575">
    <property type="entry name" value="Aminoglycoside_PTrfase"/>
</dbReference>
<dbReference type="SUPFAM" id="SSF56112">
    <property type="entry name" value="Protein kinase-like (PK-like)"/>
    <property type="match status" value="1"/>
</dbReference>
<dbReference type="PANTHER" id="PTHR21310:SF40">
    <property type="entry name" value="AMINOGLYCOSIDE PHOSPHOTRANSFERASE DOMAIN-CONTAINING PROTEIN-RELATED"/>
    <property type="match status" value="1"/>
</dbReference>
<proteinExistence type="predicted"/>
<sequence length="295" mass="31283">MTPPPPDAAWRSAAARWAGAPVTVRDRCPLGGGYVAGGVERIVLDADGCPVTVVLKRSRSSEVAAMRAIAVVPGVERPRMIAAGADRHGTWLLLPFYDGPALDGGEVPAEVWDVLARVHAHWRGRRPRGVPVVDATWWRGMITKHTLPAVHGAHARTGDARLVEAAELLAAWSTDLRVRAALTLLPRTLTHGDAHRGNVLLAPDGAVLIDWGNARVAPAALDVATLAAQDAPAPAAYTALVPEATEEVERLWAQVQVHVQYLGFAADHLGTERVVEMVDTAARALDALGPALAAR</sequence>
<keyword evidence="3" id="KW-1185">Reference proteome</keyword>
<name>A0ABP4B8Q2_9PSEU</name>
<dbReference type="Pfam" id="PF01636">
    <property type="entry name" value="APH"/>
    <property type="match status" value="1"/>
</dbReference>
<reference evidence="3" key="1">
    <citation type="journal article" date="2019" name="Int. J. Syst. Evol. Microbiol.">
        <title>The Global Catalogue of Microorganisms (GCM) 10K type strain sequencing project: providing services to taxonomists for standard genome sequencing and annotation.</title>
        <authorList>
            <consortium name="The Broad Institute Genomics Platform"/>
            <consortium name="The Broad Institute Genome Sequencing Center for Infectious Disease"/>
            <person name="Wu L."/>
            <person name="Ma J."/>
        </authorList>
    </citation>
    <scope>NUCLEOTIDE SEQUENCE [LARGE SCALE GENOMIC DNA]</scope>
    <source>
        <strain evidence="3">JCM 11117</strain>
    </source>
</reference>
<protein>
    <recommendedName>
        <fullName evidence="1">Aminoglycoside phosphotransferase domain-containing protein</fullName>
    </recommendedName>
</protein>
<dbReference type="InterPro" id="IPR051678">
    <property type="entry name" value="AGP_Transferase"/>
</dbReference>
<evidence type="ECO:0000313" key="2">
    <source>
        <dbReference type="EMBL" id="GAA0945595.1"/>
    </source>
</evidence>
<dbReference type="RefSeq" id="WP_343943352.1">
    <property type="nucleotide sequence ID" value="NZ_BAAAHP010000123.1"/>
</dbReference>
<evidence type="ECO:0000313" key="3">
    <source>
        <dbReference type="Proteomes" id="UP001499967"/>
    </source>
</evidence>
<comment type="caution">
    <text evidence="2">The sequence shown here is derived from an EMBL/GenBank/DDBJ whole genome shotgun (WGS) entry which is preliminary data.</text>
</comment>
<dbReference type="Proteomes" id="UP001499967">
    <property type="component" value="Unassembled WGS sequence"/>
</dbReference>
<dbReference type="PANTHER" id="PTHR21310">
    <property type="entry name" value="AMINOGLYCOSIDE PHOSPHOTRANSFERASE-RELATED-RELATED"/>
    <property type="match status" value="1"/>
</dbReference>